<evidence type="ECO:0000259" key="6">
    <source>
        <dbReference type="Pfam" id="PF07980"/>
    </source>
</evidence>
<protein>
    <submittedName>
        <fullName evidence="9">RagB/SusD family nutrient uptake outer membrane protein</fullName>
    </submittedName>
    <submittedName>
        <fullName evidence="8">Tetratricopeptide (TPR) repeat protein</fullName>
    </submittedName>
</protein>
<evidence type="ECO:0000256" key="4">
    <source>
        <dbReference type="ARBA" id="ARBA00023136"/>
    </source>
</evidence>
<feature type="domain" description="SusD-like N-terminal" evidence="7">
    <location>
        <begin position="18"/>
        <end position="226"/>
    </location>
</feature>
<sequence length="474" mass="54942">MRTILLFFISCLCFGCSDFLDEVDKDKLIPTTTDHYAAVLLNCHRYDYPLFNGVEYMTDNLTEYAYVPEDDKKDIKPLYTWQLEVELNENGNEITTNNDAWQKMYKNIAIANYVLELIEEAEGTDVEKMFIKGEAYFVRALHYFNLLNLYGVPYNEATMRGDLGVPLRLNIGVEQTYGRNTVYECYEQIEKDLTEASRLLKESGITKSKFHPSLGACEFLFSRIYLYQEKWEKAITASTNAIAQGALSRPIEGLYIHTENPEILYTGCIYGGLNASNFDKGWQVNPELIELYDAGDARLKSFFTSVDGKVGTVYYSRKNESTFSNIGFCNFRVAEAYLNRAEAYVQSGEIEKAREDMKVLLNTRYQKANSYIIPTEETELLNFILVERRKELCFEEHHRWFDLRRMVDCPTIKHVFSLTDATGNVLGRQTYTLLPHEPNYTLPIPMRERENNPLIRNNERYEKLPETDSDIIIP</sequence>
<reference evidence="9 11" key="1">
    <citation type="submission" date="2019-09" db="EMBL/GenBank/DDBJ databases">
        <title>Butyricimonas paravirosa DSM 105722 (=214-4 = JCM 18677 = CCUG 65563).</title>
        <authorList>
            <person name="Le Roy T."/>
            <person name="Cani P.D."/>
        </authorList>
    </citation>
    <scope>NUCLEOTIDE SEQUENCE [LARGE SCALE GENOMIC DNA]</scope>
    <source>
        <strain evidence="9 11">DSM 105722</strain>
    </source>
</reference>
<evidence type="ECO:0000313" key="8">
    <source>
        <dbReference type="EMBL" id="NJC19591.1"/>
    </source>
</evidence>
<comment type="similarity">
    <text evidence="2">Belongs to the SusD family.</text>
</comment>
<dbReference type="InterPro" id="IPR012944">
    <property type="entry name" value="SusD_RagB_dom"/>
</dbReference>
<evidence type="ECO:0000256" key="2">
    <source>
        <dbReference type="ARBA" id="ARBA00006275"/>
    </source>
</evidence>
<evidence type="ECO:0000256" key="5">
    <source>
        <dbReference type="ARBA" id="ARBA00023237"/>
    </source>
</evidence>
<keyword evidence="5" id="KW-0998">Cell outer membrane</keyword>
<dbReference type="InterPro" id="IPR011990">
    <property type="entry name" value="TPR-like_helical_dom_sf"/>
</dbReference>
<dbReference type="AlphaFoldDB" id="A0A7X5YGU0"/>
<keyword evidence="3" id="KW-0732">Signal</keyword>
<evidence type="ECO:0000313" key="10">
    <source>
        <dbReference type="Proteomes" id="UP000576368"/>
    </source>
</evidence>
<evidence type="ECO:0000313" key="9">
    <source>
        <dbReference type="EMBL" id="WOF13265.1"/>
    </source>
</evidence>
<gene>
    <name evidence="9" type="ORF">F1644_13775</name>
    <name evidence="8" type="ORF">GGR15_003225</name>
</gene>
<dbReference type="Gene3D" id="1.25.40.390">
    <property type="match status" value="2"/>
</dbReference>
<dbReference type="Proteomes" id="UP001302374">
    <property type="component" value="Chromosome"/>
</dbReference>
<dbReference type="EMBL" id="JAATLI010000011">
    <property type="protein sequence ID" value="NJC19591.1"/>
    <property type="molecule type" value="Genomic_DNA"/>
</dbReference>
<comment type="subcellular location">
    <subcellularLocation>
        <location evidence="1">Cell outer membrane</location>
    </subcellularLocation>
</comment>
<dbReference type="InterPro" id="IPR033985">
    <property type="entry name" value="SusD-like_N"/>
</dbReference>
<keyword evidence="4" id="KW-0472">Membrane</keyword>
<evidence type="ECO:0000256" key="1">
    <source>
        <dbReference type="ARBA" id="ARBA00004442"/>
    </source>
</evidence>
<keyword evidence="11" id="KW-1185">Reference proteome</keyword>
<dbReference type="Pfam" id="PF07980">
    <property type="entry name" value="SusD_RagB"/>
    <property type="match status" value="1"/>
</dbReference>
<name>A0A7X5YGU0_9BACT</name>
<dbReference type="Pfam" id="PF14322">
    <property type="entry name" value="SusD-like_3"/>
    <property type="match status" value="1"/>
</dbReference>
<dbReference type="CDD" id="cd08977">
    <property type="entry name" value="SusD"/>
    <property type="match status" value="1"/>
</dbReference>
<dbReference type="EMBL" id="CP043839">
    <property type="protein sequence ID" value="WOF13265.1"/>
    <property type="molecule type" value="Genomic_DNA"/>
</dbReference>
<accession>A0A7X5YGU0</accession>
<dbReference type="RefSeq" id="WP_118303178.1">
    <property type="nucleotide sequence ID" value="NZ_BMPA01000001.1"/>
</dbReference>
<evidence type="ECO:0000259" key="7">
    <source>
        <dbReference type="Pfam" id="PF14322"/>
    </source>
</evidence>
<reference evidence="8 10" key="2">
    <citation type="submission" date="2020-03" db="EMBL/GenBank/DDBJ databases">
        <title>Genomic Encyclopedia of Type Strains, Phase IV (KMG-IV): sequencing the most valuable type-strain genomes for metagenomic binning, comparative biology and taxonomic classification.</title>
        <authorList>
            <person name="Goeker M."/>
        </authorList>
    </citation>
    <scope>NUCLEOTIDE SEQUENCE [LARGE SCALE GENOMIC DNA]</scope>
    <source>
        <strain evidence="8 10">DSM 105722</strain>
    </source>
</reference>
<dbReference type="SUPFAM" id="SSF48452">
    <property type="entry name" value="TPR-like"/>
    <property type="match status" value="1"/>
</dbReference>
<proteinExistence type="inferred from homology"/>
<dbReference type="GO" id="GO:0009279">
    <property type="term" value="C:cell outer membrane"/>
    <property type="evidence" value="ECO:0007669"/>
    <property type="project" value="UniProtKB-SubCell"/>
</dbReference>
<evidence type="ECO:0000256" key="3">
    <source>
        <dbReference type="ARBA" id="ARBA00022729"/>
    </source>
</evidence>
<evidence type="ECO:0000313" key="11">
    <source>
        <dbReference type="Proteomes" id="UP001302374"/>
    </source>
</evidence>
<feature type="domain" description="RagB/SusD" evidence="6">
    <location>
        <begin position="306"/>
        <end position="461"/>
    </location>
</feature>
<dbReference type="GeneID" id="86892380"/>
<dbReference type="Proteomes" id="UP000576368">
    <property type="component" value="Unassembled WGS sequence"/>
</dbReference>
<organism evidence="8 10">
    <name type="scientific">Butyricimonas paravirosa</name>
    <dbReference type="NCBI Taxonomy" id="1472417"/>
    <lineage>
        <taxon>Bacteria</taxon>
        <taxon>Pseudomonadati</taxon>
        <taxon>Bacteroidota</taxon>
        <taxon>Bacteroidia</taxon>
        <taxon>Bacteroidales</taxon>
        <taxon>Odoribacteraceae</taxon>
        <taxon>Butyricimonas</taxon>
    </lineage>
</organism>